<evidence type="ECO:0000313" key="1">
    <source>
        <dbReference type="EMBL" id="KAJ7303417.1"/>
    </source>
</evidence>
<gene>
    <name evidence="1" type="ORF">DFH08DRAFT_825875</name>
</gene>
<comment type="caution">
    <text evidence="1">The sequence shown here is derived from an EMBL/GenBank/DDBJ whole genome shotgun (WGS) entry which is preliminary data.</text>
</comment>
<dbReference type="EMBL" id="JARIHO010000106">
    <property type="protein sequence ID" value="KAJ7303417.1"/>
    <property type="molecule type" value="Genomic_DNA"/>
</dbReference>
<accession>A0AAD7E9P4</accession>
<sequence>MDTANDPVHMFFMEAHNICVQAQFVVDSLPNSNLPAVERSTHQLSAVNLDQAHLLHDLGNTYNEIALAMGANRKTLYRQFVEAAIPTARLEFTEISNDALEELVAKISLLHPFVGSVGQNRLFKMVSRATNEDQFNRQGIHVEIGMATCLEFAMTAYFQFQHSIVNANSEGCSEMVIDAGESKAKQHHVV</sequence>
<dbReference type="AlphaFoldDB" id="A0AAD7E9P4"/>
<proteinExistence type="predicted"/>
<dbReference type="Proteomes" id="UP001218218">
    <property type="component" value="Unassembled WGS sequence"/>
</dbReference>
<keyword evidence="2" id="KW-1185">Reference proteome</keyword>
<name>A0AAD7E9P4_9AGAR</name>
<reference evidence="1" key="1">
    <citation type="submission" date="2023-03" db="EMBL/GenBank/DDBJ databases">
        <title>Massive genome expansion in bonnet fungi (Mycena s.s.) driven by repeated elements and novel gene families across ecological guilds.</title>
        <authorList>
            <consortium name="Lawrence Berkeley National Laboratory"/>
            <person name="Harder C.B."/>
            <person name="Miyauchi S."/>
            <person name="Viragh M."/>
            <person name="Kuo A."/>
            <person name="Thoen E."/>
            <person name="Andreopoulos B."/>
            <person name="Lu D."/>
            <person name="Skrede I."/>
            <person name="Drula E."/>
            <person name="Henrissat B."/>
            <person name="Morin E."/>
            <person name="Kohler A."/>
            <person name="Barry K."/>
            <person name="LaButti K."/>
            <person name="Morin E."/>
            <person name="Salamov A."/>
            <person name="Lipzen A."/>
            <person name="Mereny Z."/>
            <person name="Hegedus B."/>
            <person name="Baldrian P."/>
            <person name="Stursova M."/>
            <person name="Weitz H."/>
            <person name="Taylor A."/>
            <person name="Grigoriev I.V."/>
            <person name="Nagy L.G."/>
            <person name="Martin F."/>
            <person name="Kauserud H."/>
        </authorList>
    </citation>
    <scope>NUCLEOTIDE SEQUENCE</scope>
    <source>
        <strain evidence="1">CBHHK002</strain>
    </source>
</reference>
<organism evidence="1 2">
    <name type="scientific">Mycena albidolilacea</name>
    <dbReference type="NCBI Taxonomy" id="1033008"/>
    <lineage>
        <taxon>Eukaryota</taxon>
        <taxon>Fungi</taxon>
        <taxon>Dikarya</taxon>
        <taxon>Basidiomycota</taxon>
        <taxon>Agaricomycotina</taxon>
        <taxon>Agaricomycetes</taxon>
        <taxon>Agaricomycetidae</taxon>
        <taxon>Agaricales</taxon>
        <taxon>Marasmiineae</taxon>
        <taxon>Mycenaceae</taxon>
        <taxon>Mycena</taxon>
    </lineage>
</organism>
<evidence type="ECO:0000313" key="2">
    <source>
        <dbReference type="Proteomes" id="UP001218218"/>
    </source>
</evidence>
<protein>
    <submittedName>
        <fullName evidence="1">Uncharacterized protein</fullName>
    </submittedName>
</protein>